<evidence type="ECO:0000256" key="1">
    <source>
        <dbReference type="SAM" id="MobiDB-lite"/>
    </source>
</evidence>
<keyword evidence="2" id="KW-0732">Signal</keyword>
<dbReference type="RefSeq" id="XP_002138108.2">
    <property type="nucleotide sequence ID" value="XM_002138072.2"/>
</dbReference>
<evidence type="ECO:0000313" key="3">
    <source>
        <dbReference type="EMBL" id="AFJ42282.1"/>
    </source>
</evidence>
<accession>A0A0U1SE77</accession>
<dbReference type="ExpressionAtlas" id="A0A0U1SE77">
    <property type="expression patterns" value="baseline"/>
</dbReference>
<feature type="compositionally biased region" description="Polar residues" evidence="1">
    <location>
        <begin position="177"/>
        <end position="193"/>
    </location>
</feature>
<reference evidence="3" key="1">
    <citation type="submission" date="2012-01" db="EMBL/GenBank/DDBJ databases">
        <title>Coding sequence for RYamide peptide in Drosophila pseudoobscura.</title>
        <authorList>
            <person name="Arnesen P.M."/>
            <person name="Hauser F."/>
            <person name="Collin C."/>
            <person name="Grimmelikhuijzen C."/>
        </authorList>
    </citation>
    <scope>NUCLEOTIDE SEQUENCE</scope>
</reference>
<organism evidence="3">
    <name type="scientific">Drosophila pseudoobscura</name>
    <dbReference type="NCBI Taxonomy" id="7237"/>
    <lineage>
        <taxon>Eukaryota</taxon>
        <taxon>Metazoa</taxon>
        <taxon>Ecdysozoa</taxon>
        <taxon>Arthropoda</taxon>
        <taxon>Hexapoda</taxon>
        <taxon>Insecta</taxon>
        <taxon>Pterygota</taxon>
        <taxon>Neoptera</taxon>
        <taxon>Endopterygota</taxon>
        <taxon>Diptera</taxon>
        <taxon>Brachycera</taxon>
        <taxon>Muscomorpha</taxon>
        <taxon>Ephydroidea</taxon>
        <taxon>Drosophilidae</taxon>
        <taxon>Drosophila</taxon>
        <taxon>Sophophora</taxon>
    </lineage>
</organism>
<proteinExistence type="evidence at transcript level"/>
<feature type="chain" id="PRO_5030019264" evidence="2">
    <location>
        <begin position="34"/>
        <end position="193"/>
    </location>
</feature>
<feature type="region of interest" description="Disordered" evidence="1">
    <location>
        <begin position="171"/>
        <end position="193"/>
    </location>
</feature>
<evidence type="ECO:0000256" key="2">
    <source>
        <dbReference type="SAM" id="SignalP"/>
    </source>
</evidence>
<dbReference type="OrthoDB" id="6350276at2759"/>
<dbReference type="AlphaFoldDB" id="A0A0U1SE77"/>
<sequence length="193" mass="21091">MWNANQLPTQPRQFYLGLLLITICAVLSEDVCAVPTDQSYVENTHGQDGGGMQALQKRPAFFVGSRYGRSSGNAVTGGGATSVGSSKTRRLIIVPRNDRFFLGSRYGKRNGEYLSPYEQNSLSLALSKDSSQDVEQQTLNTNSRLRPSLMSCVYTGISNYYRCKGSDHHSAVDESLDSTSMAESDGDTNNVIN</sequence>
<dbReference type="EMBL" id="JQ433060">
    <property type="protein sequence ID" value="AFJ42282.1"/>
    <property type="molecule type" value="mRNA"/>
</dbReference>
<dbReference type="Bgee" id="FBgn0245981">
    <property type="expression patterns" value="Expressed in insect adult head and 2 other cell types or tissues"/>
</dbReference>
<dbReference type="KEGG" id="dpo:6898019"/>
<dbReference type="CTD" id="5740597"/>
<protein>
    <submittedName>
        <fullName evidence="3">RYamide</fullName>
    </submittedName>
</protein>
<dbReference type="GeneID" id="6898019"/>
<name>A0A0U1SE77_9MUSC</name>
<feature type="signal peptide" evidence="2">
    <location>
        <begin position="1"/>
        <end position="33"/>
    </location>
</feature>